<reference evidence="3" key="1">
    <citation type="submission" date="2021-02" db="EMBL/GenBank/DDBJ databases">
        <authorList>
            <person name="Dougan E. K."/>
            <person name="Rhodes N."/>
            <person name="Thang M."/>
            <person name="Chan C."/>
        </authorList>
    </citation>
    <scope>NUCLEOTIDE SEQUENCE</scope>
</reference>
<gene>
    <name evidence="3" type="ORF">PGLA2088_LOCUS13428</name>
    <name evidence="4" type="ORF">PGLA2088_LOCUS32837</name>
</gene>
<dbReference type="InterPro" id="IPR029044">
    <property type="entry name" value="Nucleotide-diphossugar_trans"/>
</dbReference>
<dbReference type="AlphaFoldDB" id="A0A813J030"/>
<dbReference type="EMBL" id="CAJNNW010030434">
    <property type="protein sequence ID" value="CAE8703456.1"/>
    <property type="molecule type" value="Genomic_DNA"/>
</dbReference>
<keyword evidence="1" id="KW-0863">Zinc-finger</keyword>
<sequence length="393" mass="43464">MSGSTQGVSCWIGAERLCRRLWGSPDNEDASLLQRNLTSVPACERVTIVVTTSPIPSHPSTVLLRTLFDSFRQHLPGFERCPLLLVCDGWARADGKRQLGSSEAYHGFLSEVEQLASEGELGNCKLLRLGTCHGYGLALQAALEEVTTEFVLIVQHDWLFVKDVDIALVVAAMDFDKDVKYIGMQSLTTLGYARRIQVRYNLELPPARTVCGLRLVPQLLWYDKPHVCRASHYREVVLPEAAMGVLENPERRYGVDLMWPRLRSAANLEEEHLRFGTFFWDVEAEVVYHLSGRKLIADDSNSSAITGTGVDDKPLQSTSRAEFRGAATSTETYTALAVERTVHVAGLALPSKEGKSAKFKGRCYICGQKGHSKLNCALRGKQEKGPPEVLAGC</sequence>
<dbReference type="GO" id="GO:0003676">
    <property type="term" value="F:nucleic acid binding"/>
    <property type="evidence" value="ECO:0007669"/>
    <property type="project" value="InterPro"/>
</dbReference>
<dbReference type="GO" id="GO:0008270">
    <property type="term" value="F:zinc ion binding"/>
    <property type="evidence" value="ECO:0007669"/>
    <property type="project" value="UniProtKB-KW"/>
</dbReference>
<dbReference type="PROSITE" id="PS50158">
    <property type="entry name" value="ZF_CCHC"/>
    <property type="match status" value="1"/>
</dbReference>
<comment type="caution">
    <text evidence="3">The sequence shown here is derived from an EMBL/GenBank/DDBJ whole genome shotgun (WGS) entry which is preliminary data.</text>
</comment>
<organism evidence="3 5">
    <name type="scientific">Polarella glacialis</name>
    <name type="common">Dinoflagellate</name>
    <dbReference type="NCBI Taxonomy" id="89957"/>
    <lineage>
        <taxon>Eukaryota</taxon>
        <taxon>Sar</taxon>
        <taxon>Alveolata</taxon>
        <taxon>Dinophyceae</taxon>
        <taxon>Suessiales</taxon>
        <taxon>Suessiaceae</taxon>
        <taxon>Polarella</taxon>
    </lineage>
</organism>
<protein>
    <recommendedName>
        <fullName evidence="2">CCHC-type domain-containing protein</fullName>
    </recommendedName>
</protein>
<evidence type="ECO:0000259" key="2">
    <source>
        <dbReference type="PROSITE" id="PS50158"/>
    </source>
</evidence>
<evidence type="ECO:0000313" key="3">
    <source>
        <dbReference type="EMBL" id="CAE8658476.1"/>
    </source>
</evidence>
<dbReference type="Proteomes" id="UP000626109">
    <property type="component" value="Unassembled WGS sequence"/>
</dbReference>
<proteinExistence type="predicted"/>
<keyword evidence="1" id="KW-0479">Metal-binding</keyword>
<evidence type="ECO:0000313" key="4">
    <source>
        <dbReference type="EMBL" id="CAE8703456.1"/>
    </source>
</evidence>
<evidence type="ECO:0000313" key="5">
    <source>
        <dbReference type="Proteomes" id="UP000626109"/>
    </source>
</evidence>
<dbReference type="InterPro" id="IPR001878">
    <property type="entry name" value="Znf_CCHC"/>
</dbReference>
<accession>A0A813J030</accession>
<name>A0A813J030_POLGL</name>
<feature type="domain" description="CCHC-type" evidence="2">
    <location>
        <begin position="362"/>
        <end position="376"/>
    </location>
</feature>
<dbReference type="SUPFAM" id="SSF53448">
    <property type="entry name" value="Nucleotide-diphospho-sugar transferases"/>
    <property type="match status" value="1"/>
</dbReference>
<dbReference type="EMBL" id="CAJNNW010016066">
    <property type="protein sequence ID" value="CAE8658476.1"/>
    <property type="molecule type" value="Genomic_DNA"/>
</dbReference>
<evidence type="ECO:0000256" key="1">
    <source>
        <dbReference type="PROSITE-ProRule" id="PRU00047"/>
    </source>
</evidence>
<keyword evidence="1" id="KW-0862">Zinc</keyword>